<accession>D4YXU6</accession>
<evidence type="ECO:0000256" key="1">
    <source>
        <dbReference type="SAM" id="Phobius"/>
    </source>
</evidence>
<evidence type="ECO:0000313" key="3">
    <source>
        <dbReference type="Proteomes" id="UP000007753"/>
    </source>
</evidence>
<sequence>MATVTDHLFDMGWGWDARIIWTAPIIVAGAVSVRLIGLAICRAVGAIPHK</sequence>
<protein>
    <submittedName>
        <fullName evidence="2">Uncharacterized protein</fullName>
    </submittedName>
</protein>
<dbReference type="AlphaFoldDB" id="D4YXU6"/>
<gene>
    <name evidence="2" type="ordered locus">SJA_C1-03440</name>
</gene>
<proteinExistence type="predicted"/>
<name>D4YXU6_SPHIU</name>
<reference evidence="2 3" key="1">
    <citation type="journal article" date="2010" name="J. Bacteriol.">
        <title>Complete genome sequence of the representative gamma-hexachlorocyclohexane-degrading bacterium Sphingobium japonicum UT26.</title>
        <authorList>
            <person name="Nagata Y."/>
            <person name="Ohtsubo Y."/>
            <person name="Endo R."/>
            <person name="Ichikawa N."/>
            <person name="Ankai A."/>
            <person name="Oguchi A."/>
            <person name="Fukui S."/>
            <person name="Fujita N."/>
            <person name="Tsuda M."/>
        </authorList>
    </citation>
    <scope>NUCLEOTIDE SEQUENCE [LARGE SCALE GENOMIC DNA]</scope>
    <source>
        <strain evidence="3">DSM 16413 / CCM 7287 / MTCC 6362 / UT26 / NBRC 101211 / UT26S</strain>
    </source>
</reference>
<keyword evidence="1" id="KW-1133">Transmembrane helix</keyword>
<keyword evidence="3" id="KW-1185">Reference proteome</keyword>
<evidence type="ECO:0000313" key="2">
    <source>
        <dbReference type="EMBL" id="BAI95178.1"/>
    </source>
</evidence>
<dbReference type="EMBL" id="AP010803">
    <property type="protein sequence ID" value="BAI95178.1"/>
    <property type="molecule type" value="Genomic_DNA"/>
</dbReference>
<dbReference type="STRING" id="452662.SJA_C1-03440"/>
<feature type="transmembrane region" description="Helical" evidence="1">
    <location>
        <begin position="20"/>
        <end position="41"/>
    </location>
</feature>
<dbReference type="Proteomes" id="UP000007753">
    <property type="component" value="Chromosome 1"/>
</dbReference>
<dbReference type="HOGENOM" id="CLU_3122778_0_0_5"/>
<keyword evidence="1" id="KW-0472">Membrane</keyword>
<keyword evidence="1" id="KW-0812">Transmembrane</keyword>
<dbReference type="KEGG" id="sjp:SJA_C1-03440"/>
<organism evidence="2 3">
    <name type="scientific">Sphingobium indicum (strain DSM 16413 / CCM 7287 / MTCC 6362 / UT26 / NBRC 101211 / UT26S)</name>
    <name type="common">Sphingobium japonicum</name>
    <dbReference type="NCBI Taxonomy" id="452662"/>
    <lineage>
        <taxon>Bacteria</taxon>
        <taxon>Pseudomonadati</taxon>
        <taxon>Pseudomonadota</taxon>
        <taxon>Alphaproteobacteria</taxon>
        <taxon>Sphingomonadales</taxon>
        <taxon>Sphingomonadaceae</taxon>
        <taxon>Sphingobium</taxon>
    </lineage>
</organism>